<protein>
    <submittedName>
        <fullName evidence="2">TIGR04206 family protein</fullName>
    </submittedName>
</protein>
<feature type="transmembrane region" description="Helical" evidence="1">
    <location>
        <begin position="118"/>
        <end position="139"/>
    </location>
</feature>
<evidence type="ECO:0000313" key="3">
    <source>
        <dbReference type="Proteomes" id="UP000199170"/>
    </source>
</evidence>
<reference evidence="3" key="1">
    <citation type="submission" date="2016-10" db="EMBL/GenBank/DDBJ databases">
        <authorList>
            <person name="Varghese N."/>
            <person name="Submissions S."/>
        </authorList>
    </citation>
    <scope>NUCLEOTIDE SEQUENCE [LARGE SCALE GENOMIC DNA]</scope>
    <source>
        <strain evidence="3">CGMCC 1.10118</strain>
    </source>
</reference>
<feature type="transmembrane region" description="Helical" evidence="1">
    <location>
        <begin position="145"/>
        <end position="164"/>
    </location>
</feature>
<evidence type="ECO:0000313" key="2">
    <source>
        <dbReference type="EMBL" id="SDX61489.1"/>
    </source>
</evidence>
<accession>A0A1H3D733</accession>
<feature type="transmembrane region" description="Helical" evidence="1">
    <location>
        <begin position="81"/>
        <end position="102"/>
    </location>
</feature>
<dbReference type="InterPro" id="IPR055971">
    <property type="entry name" value="DUF7549"/>
</dbReference>
<dbReference type="STRING" id="660517.SAMN04487946_101367"/>
<proteinExistence type="predicted"/>
<dbReference type="OrthoDB" id="238194at2157"/>
<dbReference type="Pfam" id="PF24417">
    <property type="entry name" value="DUF7549"/>
    <property type="match status" value="1"/>
</dbReference>
<evidence type="ECO:0000256" key="1">
    <source>
        <dbReference type="SAM" id="Phobius"/>
    </source>
</evidence>
<dbReference type="Proteomes" id="UP000199170">
    <property type="component" value="Unassembled WGS sequence"/>
</dbReference>
<keyword evidence="1" id="KW-1133">Transmembrane helix</keyword>
<feature type="transmembrane region" description="Helical" evidence="1">
    <location>
        <begin position="12"/>
        <end position="29"/>
    </location>
</feature>
<keyword evidence="1" id="KW-0472">Membrane</keyword>
<dbReference type="RefSeq" id="WP_089764503.1">
    <property type="nucleotide sequence ID" value="NZ_FNPB01000001.1"/>
</dbReference>
<gene>
    <name evidence="2" type="ORF">SAMN04487946_101367</name>
</gene>
<dbReference type="AlphaFoldDB" id="A0A1H3D733"/>
<name>A0A1H3D733_9EURY</name>
<keyword evidence="1" id="KW-0812">Transmembrane</keyword>
<organism evidence="2 3">
    <name type="scientific">Halobellus clavatus</name>
    <dbReference type="NCBI Taxonomy" id="660517"/>
    <lineage>
        <taxon>Archaea</taxon>
        <taxon>Methanobacteriati</taxon>
        <taxon>Methanobacteriota</taxon>
        <taxon>Stenosarchaea group</taxon>
        <taxon>Halobacteria</taxon>
        <taxon>Halobacteriales</taxon>
        <taxon>Haloferacaceae</taxon>
        <taxon>Halobellus</taxon>
    </lineage>
</organism>
<dbReference type="EMBL" id="FNPB01000001">
    <property type="protein sequence ID" value="SDX61489.1"/>
    <property type="molecule type" value="Genomic_DNA"/>
</dbReference>
<sequence length="167" mass="17729">MVWVRSEYAGELAVVVTWLAALIPWNVTYSSGISGGSVLFVRFPFFQVRYAFGATPARRIALTDPLSAIAFQQGQTIQVAYQAWAVGAAVLAVGVVVATLYYRDEERLEAGPADPVRVLGGILGLSGVVLAVATSLLFTRGFPGVPVPVGVVFLLIFGGLLLTVDQE</sequence>
<keyword evidence="3" id="KW-1185">Reference proteome</keyword>